<evidence type="ECO:0000313" key="5">
    <source>
        <dbReference type="Proteomes" id="UP000761534"/>
    </source>
</evidence>
<keyword evidence="3" id="KW-0472">Membrane</keyword>
<feature type="compositionally biased region" description="Polar residues" evidence="2">
    <location>
        <begin position="133"/>
        <end position="150"/>
    </location>
</feature>
<sequence length="218" mass="25327">MRWGRSQISQLKDLKGAGAHWKTRETKTTNMDSERLYKAQYLVQPDDDNDSPQIKPRRFDLRRDRDRIARITHSRTPPQQPSAGDVLGVAEKQPTLEALEMDYVMIRKTLKDLEDRVALQEQEFLKKGASKPECQQQKVPESVVQKANANPTRRPSAPWWWLSSASTIVLGFLAIAVVTIQLLRIVVMYWDREESQLRRELGPGLYREGWFEYSTILF</sequence>
<dbReference type="Proteomes" id="UP000761534">
    <property type="component" value="Unassembled WGS sequence"/>
</dbReference>
<evidence type="ECO:0000256" key="2">
    <source>
        <dbReference type="SAM" id="MobiDB-lite"/>
    </source>
</evidence>
<name>A0A642URU1_9ASCO</name>
<evidence type="ECO:0000313" key="4">
    <source>
        <dbReference type="EMBL" id="KAA8901664.1"/>
    </source>
</evidence>
<dbReference type="AlphaFoldDB" id="A0A642URU1"/>
<accession>A0A642URU1</accession>
<reference evidence="4" key="1">
    <citation type="journal article" date="2019" name="G3 (Bethesda)">
        <title>Genome Assemblies of Two Rare Opportunistic Yeast Pathogens: Diutina rugosa (syn. Candida rugosa) and Trichomonascus ciferrii (syn. Candida ciferrii).</title>
        <authorList>
            <person name="Mixao V."/>
            <person name="Saus E."/>
            <person name="Hansen A.P."/>
            <person name="Lass-Florl C."/>
            <person name="Gabaldon T."/>
        </authorList>
    </citation>
    <scope>NUCLEOTIDE SEQUENCE</scope>
    <source>
        <strain evidence="4">CBS 4856</strain>
    </source>
</reference>
<organism evidence="4 5">
    <name type="scientific">Trichomonascus ciferrii</name>
    <dbReference type="NCBI Taxonomy" id="44093"/>
    <lineage>
        <taxon>Eukaryota</taxon>
        <taxon>Fungi</taxon>
        <taxon>Dikarya</taxon>
        <taxon>Ascomycota</taxon>
        <taxon>Saccharomycotina</taxon>
        <taxon>Dipodascomycetes</taxon>
        <taxon>Dipodascales</taxon>
        <taxon>Trichomonascaceae</taxon>
        <taxon>Trichomonascus</taxon>
        <taxon>Trichomonascus ciferrii complex</taxon>
    </lineage>
</organism>
<feature type="region of interest" description="Disordered" evidence="2">
    <location>
        <begin position="130"/>
        <end position="150"/>
    </location>
</feature>
<proteinExistence type="predicted"/>
<feature type="transmembrane region" description="Helical" evidence="3">
    <location>
        <begin position="159"/>
        <end position="190"/>
    </location>
</feature>
<keyword evidence="5" id="KW-1185">Reference proteome</keyword>
<feature type="coiled-coil region" evidence="1">
    <location>
        <begin position="96"/>
        <end position="123"/>
    </location>
</feature>
<comment type="caution">
    <text evidence="4">The sequence shown here is derived from an EMBL/GenBank/DDBJ whole genome shotgun (WGS) entry which is preliminary data.</text>
</comment>
<protein>
    <submittedName>
        <fullName evidence="4">Uncharacterized protein</fullName>
    </submittedName>
</protein>
<gene>
    <name evidence="4" type="ORF">TRICI_006029</name>
</gene>
<dbReference type="EMBL" id="SWFS01000482">
    <property type="protein sequence ID" value="KAA8901664.1"/>
    <property type="molecule type" value="Genomic_DNA"/>
</dbReference>
<evidence type="ECO:0000256" key="1">
    <source>
        <dbReference type="SAM" id="Coils"/>
    </source>
</evidence>
<evidence type="ECO:0000256" key="3">
    <source>
        <dbReference type="SAM" id="Phobius"/>
    </source>
</evidence>
<dbReference type="VEuPathDB" id="FungiDB:TRICI_006029"/>
<keyword evidence="3" id="KW-0812">Transmembrane</keyword>
<keyword evidence="1" id="KW-0175">Coiled coil</keyword>
<keyword evidence="3" id="KW-1133">Transmembrane helix</keyword>